<accession>A0A087SFG5</accession>
<evidence type="ECO:0000313" key="2">
    <source>
        <dbReference type="EMBL" id="KFM24469.1"/>
    </source>
</evidence>
<dbReference type="GeneID" id="23614578"/>
<sequence>MPAAPVSTPWGRAQPKVRETVSFSERPKISRMVRSKAARPSSPGRTTTWWVWPSWATVMTGSALGRVDQQPLQSGRSAPQNRHICSGAHTIGSDLEGWKRARALPFPAKP</sequence>
<protein>
    <submittedName>
        <fullName evidence="2">Uncharacterized protein</fullName>
    </submittedName>
</protein>
<evidence type="ECO:0000313" key="3">
    <source>
        <dbReference type="Proteomes" id="UP000028924"/>
    </source>
</evidence>
<dbReference type="RefSeq" id="XP_011397357.1">
    <property type="nucleotide sequence ID" value="XM_011399055.1"/>
</dbReference>
<dbReference type="EMBL" id="KL662107">
    <property type="protein sequence ID" value="KFM24469.1"/>
    <property type="molecule type" value="Genomic_DNA"/>
</dbReference>
<keyword evidence="3" id="KW-1185">Reference proteome</keyword>
<dbReference type="Proteomes" id="UP000028924">
    <property type="component" value="Unassembled WGS sequence"/>
</dbReference>
<dbReference type="AlphaFoldDB" id="A0A087SFG5"/>
<gene>
    <name evidence="2" type="ORF">F751_3187</name>
</gene>
<evidence type="ECO:0000256" key="1">
    <source>
        <dbReference type="SAM" id="MobiDB-lite"/>
    </source>
</evidence>
<reference evidence="2 3" key="1">
    <citation type="journal article" date="2014" name="BMC Genomics">
        <title>Oil accumulation mechanisms of the oleaginous microalga Chlorella protothecoides revealed through its genome, transcriptomes, and proteomes.</title>
        <authorList>
            <person name="Gao C."/>
            <person name="Wang Y."/>
            <person name="Shen Y."/>
            <person name="Yan D."/>
            <person name="He X."/>
            <person name="Dai J."/>
            <person name="Wu Q."/>
        </authorList>
    </citation>
    <scope>NUCLEOTIDE SEQUENCE [LARGE SCALE GENOMIC DNA]</scope>
    <source>
        <strain evidence="2 3">0710</strain>
    </source>
</reference>
<name>A0A087SFG5_AUXPR</name>
<organism evidence="2 3">
    <name type="scientific">Auxenochlorella protothecoides</name>
    <name type="common">Green microalga</name>
    <name type="synonym">Chlorella protothecoides</name>
    <dbReference type="NCBI Taxonomy" id="3075"/>
    <lineage>
        <taxon>Eukaryota</taxon>
        <taxon>Viridiplantae</taxon>
        <taxon>Chlorophyta</taxon>
        <taxon>core chlorophytes</taxon>
        <taxon>Trebouxiophyceae</taxon>
        <taxon>Chlorellales</taxon>
        <taxon>Chlorellaceae</taxon>
        <taxon>Auxenochlorella</taxon>
    </lineage>
</organism>
<dbReference type="KEGG" id="apro:F751_3187"/>
<feature type="region of interest" description="Disordered" evidence="1">
    <location>
        <begin position="1"/>
        <end position="21"/>
    </location>
</feature>
<proteinExistence type="predicted"/>